<dbReference type="AlphaFoldDB" id="A0A846MID0"/>
<evidence type="ECO:0000313" key="1">
    <source>
        <dbReference type="EMBL" id="NIK13885.1"/>
    </source>
</evidence>
<organism evidence="1 2">
    <name type="scientific">Saccharococcus thermophilus</name>
    <dbReference type="NCBI Taxonomy" id="29396"/>
    <lineage>
        <taxon>Bacteria</taxon>
        <taxon>Bacillati</taxon>
        <taxon>Bacillota</taxon>
        <taxon>Bacilli</taxon>
        <taxon>Bacillales</taxon>
        <taxon>Anoxybacillaceae</taxon>
        <taxon>Saccharococcus</taxon>
    </lineage>
</organism>
<reference evidence="1 2" key="1">
    <citation type="submission" date="2020-03" db="EMBL/GenBank/DDBJ databases">
        <title>Genomic Encyclopedia of Archaeal and Bacterial Type Strains, Phase II (KMG-II): from individual species to whole genera.</title>
        <authorList>
            <person name="Goeker M."/>
        </authorList>
    </citation>
    <scope>NUCLEOTIDE SEQUENCE [LARGE SCALE GENOMIC DNA]</scope>
    <source>
        <strain evidence="1 2">DSM 4749</strain>
    </source>
</reference>
<dbReference type="RefSeq" id="WP_166907760.1">
    <property type="nucleotide sequence ID" value="NZ_JAASRS010000001.1"/>
</dbReference>
<proteinExistence type="predicted"/>
<name>A0A846MID0_9BACL</name>
<gene>
    <name evidence="1" type="ORF">BDD39_000395</name>
</gene>
<evidence type="ECO:0000313" key="2">
    <source>
        <dbReference type="Proteomes" id="UP000532769"/>
    </source>
</evidence>
<keyword evidence="2" id="KW-1185">Reference proteome</keyword>
<dbReference type="EMBL" id="JAASRS010000001">
    <property type="protein sequence ID" value="NIK13885.1"/>
    <property type="molecule type" value="Genomic_DNA"/>
</dbReference>
<dbReference type="Proteomes" id="UP000532769">
    <property type="component" value="Unassembled WGS sequence"/>
</dbReference>
<protein>
    <submittedName>
        <fullName evidence="1">Uncharacterized protein</fullName>
    </submittedName>
</protein>
<comment type="caution">
    <text evidence="1">The sequence shown here is derived from an EMBL/GenBank/DDBJ whole genome shotgun (WGS) entry which is preliminary data.</text>
</comment>
<sequence length="48" mass="5537">MMGQLPAESSPIQENDDDTQMRENLLKFYVYSVKLKPLFFGSRRGVLS</sequence>
<accession>A0A846MID0</accession>